<protein>
    <submittedName>
        <fullName evidence="1">Uncharacterized protein</fullName>
    </submittedName>
</protein>
<accession>A0ABR7DGW4</accession>
<reference evidence="1 2" key="1">
    <citation type="submission" date="2020-08" db="EMBL/GenBank/DDBJ databases">
        <title>Genome public.</title>
        <authorList>
            <person name="Liu C."/>
            <person name="Sun Q."/>
        </authorList>
    </citation>
    <scope>NUCLEOTIDE SEQUENCE [LARGE SCALE GENOMIC DNA]</scope>
    <source>
        <strain evidence="1 2">NSJ-6</strain>
    </source>
</reference>
<organism evidence="1 2">
    <name type="scientific">Clostridium hominis</name>
    <dbReference type="NCBI Taxonomy" id="2763036"/>
    <lineage>
        <taxon>Bacteria</taxon>
        <taxon>Bacillati</taxon>
        <taxon>Bacillota</taxon>
        <taxon>Clostridia</taxon>
        <taxon>Eubacteriales</taxon>
        <taxon>Clostridiaceae</taxon>
        <taxon>Clostridium</taxon>
    </lineage>
</organism>
<proteinExistence type="predicted"/>
<dbReference type="RefSeq" id="WP_186860897.1">
    <property type="nucleotide sequence ID" value="NZ_JACOOO010000042.1"/>
</dbReference>
<dbReference type="Proteomes" id="UP000596929">
    <property type="component" value="Unassembled WGS sequence"/>
</dbReference>
<name>A0ABR7DGW4_9CLOT</name>
<comment type="caution">
    <text evidence="1">The sequence shown here is derived from an EMBL/GenBank/DDBJ whole genome shotgun (WGS) entry which is preliminary data.</text>
</comment>
<keyword evidence="2" id="KW-1185">Reference proteome</keyword>
<dbReference type="EMBL" id="JACOOO010000042">
    <property type="protein sequence ID" value="MBC5630634.1"/>
    <property type="molecule type" value="Genomic_DNA"/>
</dbReference>
<gene>
    <name evidence="1" type="ORF">H8S20_17385</name>
</gene>
<evidence type="ECO:0000313" key="1">
    <source>
        <dbReference type="EMBL" id="MBC5630634.1"/>
    </source>
</evidence>
<sequence>MDDHMLERIENEIDLCFMLCKDAEEEGENYKELREWKAASILISTYNKLVKMYYLSEYVEQYSLPRVDISYKNYKVWN</sequence>
<evidence type="ECO:0000313" key="2">
    <source>
        <dbReference type="Proteomes" id="UP000596929"/>
    </source>
</evidence>